<accession>A0A5S6Q7M4</accession>
<feature type="domain" description="EF-hand" evidence="4">
    <location>
        <begin position="177"/>
        <end position="212"/>
    </location>
</feature>
<organism evidence="5 6">
    <name type="scientific">Trichuris muris</name>
    <name type="common">Mouse whipworm</name>
    <dbReference type="NCBI Taxonomy" id="70415"/>
    <lineage>
        <taxon>Eukaryota</taxon>
        <taxon>Metazoa</taxon>
        <taxon>Ecdysozoa</taxon>
        <taxon>Nematoda</taxon>
        <taxon>Enoplea</taxon>
        <taxon>Dorylaimia</taxon>
        <taxon>Trichinellida</taxon>
        <taxon>Trichuridae</taxon>
        <taxon>Trichuris</taxon>
    </lineage>
</organism>
<feature type="compositionally biased region" description="Basic and acidic residues" evidence="3">
    <location>
        <begin position="8"/>
        <end position="27"/>
    </location>
</feature>
<dbReference type="Proteomes" id="UP000046395">
    <property type="component" value="Unassembled WGS sequence"/>
</dbReference>
<dbReference type="InterPro" id="IPR002048">
    <property type="entry name" value="EF_hand_dom"/>
</dbReference>
<dbReference type="CDD" id="cd00051">
    <property type="entry name" value="EFh"/>
    <property type="match status" value="1"/>
</dbReference>
<protein>
    <submittedName>
        <fullName evidence="6">EF-hand domain-containing protein</fullName>
    </submittedName>
</protein>
<evidence type="ECO:0000256" key="1">
    <source>
        <dbReference type="ARBA" id="ARBA00022737"/>
    </source>
</evidence>
<feature type="region of interest" description="Disordered" evidence="3">
    <location>
        <begin position="1"/>
        <end position="30"/>
    </location>
</feature>
<dbReference type="InterPro" id="IPR050230">
    <property type="entry name" value="CALM/Myosin/TropC-like"/>
</dbReference>
<proteinExistence type="predicted"/>
<dbReference type="InterPro" id="IPR011992">
    <property type="entry name" value="EF-hand-dom_pair"/>
</dbReference>
<dbReference type="FunFam" id="1.10.238.10:FF:000001">
    <property type="entry name" value="Calmodulin 1"/>
    <property type="match status" value="1"/>
</dbReference>
<dbReference type="PROSITE" id="PS00018">
    <property type="entry name" value="EF_HAND_1"/>
    <property type="match status" value="3"/>
</dbReference>
<dbReference type="PROSITE" id="PS50222">
    <property type="entry name" value="EF_HAND_2"/>
    <property type="match status" value="4"/>
</dbReference>
<feature type="domain" description="EF-hand" evidence="4">
    <location>
        <begin position="68"/>
        <end position="103"/>
    </location>
</feature>
<dbReference type="PANTHER" id="PTHR23048:SF59">
    <property type="entry name" value="EF-HAND SUPERFAMILY PROTEIN"/>
    <property type="match status" value="1"/>
</dbReference>
<dbReference type="SUPFAM" id="SSF47473">
    <property type="entry name" value="EF-hand"/>
    <property type="match status" value="1"/>
</dbReference>
<dbReference type="PANTHER" id="PTHR23048">
    <property type="entry name" value="MYOSIN LIGHT CHAIN 1, 3"/>
    <property type="match status" value="1"/>
</dbReference>
<evidence type="ECO:0000256" key="2">
    <source>
        <dbReference type="ARBA" id="ARBA00022837"/>
    </source>
</evidence>
<evidence type="ECO:0000313" key="5">
    <source>
        <dbReference type="Proteomes" id="UP000046395"/>
    </source>
</evidence>
<dbReference type="WBParaSite" id="TMUE_1000003214.1">
    <property type="protein sequence ID" value="TMUE_1000003214.1"/>
    <property type="gene ID" value="WBGene00292729"/>
</dbReference>
<dbReference type="InterPro" id="IPR018247">
    <property type="entry name" value="EF_Hand_1_Ca_BS"/>
</dbReference>
<evidence type="ECO:0000313" key="6">
    <source>
        <dbReference type="WBParaSite" id="TMUE_1000003214.1"/>
    </source>
</evidence>
<dbReference type="Pfam" id="PF13499">
    <property type="entry name" value="EF-hand_7"/>
    <property type="match status" value="2"/>
</dbReference>
<feature type="domain" description="EF-hand" evidence="4">
    <location>
        <begin position="141"/>
        <end position="176"/>
    </location>
</feature>
<dbReference type="GO" id="GO:0005509">
    <property type="term" value="F:calcium ion binding"/>
    <property type="evidence" value="ECO:0007669"/>
    <property type="project" value="InterPro"/>
</dbReference>
<evidence type="ECO:0000256" key="3">
    <source>
        <dbReference type="SAM" id="MobiDB-lite"/>
    </source>
</evidence>
<dbReference type="Gene3D" id="1.10.238.10">
    <property type="entry name" value="EF-hand"/>
    <property type="match status" value="2"/>
</dbReference>
<evidence type="ECO:0000259" key="4">
    <source>
        <dbReference type="PROSITE" id="PS50222"/>
    </source>
</evidence>
<dbReference type="GO" id="GO:0016460">
    <property type="term" value="C:myosin II complex"/>
    <property type="evidence" value="ECO:0007669"/>
    <property type="project" value="TreeGrafter"/>
</dbReference>
<name>A0A5S6Q7M4_TRIMR</name>
<dbReference type="AlphaFoldDB" id="A0A5S6Q7M4"/>
<feature type="domain" description="EF-hand" evidence="4">
    <location>
        <begin position="104"/>
        <end position="139"/>
    </location>
</feature>
<keyword evidence="1" id="KW-0677">Repeat</keyword>
<dbReference type="STRING" id="70415.A0A5S6Q7M4"/>
<keyword evidence="2" id="KW-0106">Calcium</keyword>
<keyword evidence="5" id="KW-1185">Reference proteome</keyword>
<sequence length="217" mass="24401">MPSAGQNAHDKGDGRREEKNTGNDQRKPGLFNRIKHINGRIWSKISHQPKNASPCAASMRNTGQLTFEDTLKCGLAFDLLDKDRDGKLNVTDITEGMHSINLPFTTDEATEAINKYDLNGDRAIDFQEFLTIMQRNACRLSEDDELEAAFQILDRNGDCFVDVDDLRSGMKSLGVPVTVKEARAMIEMGDSDKDGKLNFKEFIAVWLAIKKKFVCRK</sequence>
<dbReference type="SMART" id="SM00054">
    <property type="entry name" value="EFh"/>
    <property type="match status" value="4"/>
</dbReference>
<reference evidence="6" key="1">
    <citation type="submission" date="2019-12" db="UniProtKB">
        <authorList>
            <consortium name="WormBaseParasite"/>
        </authorList>
    </citation>
    <scope>IDENTIFICATION</scope>
</reference>